<proteinExistence type="predicted"/>
<reference evidence="2 3" key="1">
    <citation type="journal article" date="2016" name="Nat. Commun.">
        <title>Extremotolerant tardigrade genome and improved radiotolerance of human cultured cells by tardigrade-unique protein.</title>
        <authorList>
            <person name="Hashimoto T."/>
            <person name="Horikawa D.D."/>
            <person name="Saito Y."/>
            <person name="Kuwahara H."/>
            <person name="Kozuka-Hata H."/>
            <person name="Shin-I T."/>
            <person name="Minakuchi Y."/>
            <person name="Ohishi K."/>
            <person name="Motoyama A."/>
            <person name="Aizu T."/>
            <person name="Enomoto A."/>
            <person name="Kondo K."/>
            <person name="Tanaka S."/>
            <person name="Hara Y."/>
            <person name="Koshikawa S."/>
            <person name="Sagara H."/>
            <person name="Miura T."/>
            <person name="Yokobori S."/>
            <person name="Miyagawa K."/>
            <person name="Suzuki Y."/>
            <person name="Kubo T."/>
            <person name="Oyama M."/>
            <person name="Kohara Y."/>
            <person name="Fujiyama A."/>
            <person name="Arakawa K."/>
            <person name="Katayama T."/>
            <person name="Toyoda A."/>
            <person name="Kunieda T."/>
        </authorList>
    </citation>
    <scope>NUCLEOTIDE SEQUENCE [LARGE SCALE GENOMIC DNA]</scope>
    <source>
        <strain evidence="2 3">YOKOZUNA-1</strain>
    </source>
</reference>
<accession>A0A1D1UVG8</accession>
<dbReference type="InterPro" id="IPR031733">
    <property type="entry name" value="Dynein_attach_N"/>
</dbReference>
<evidence type="ECO:0000259" key="1">
    <source>
        <dbReference type="Pfam" id="PF15867"/>
    </source>
</evidence>
<keyword evidence="3" id="KW-1185">Reference proteome</keyword>
<dbReference type="EMBL" id="BDGG01000001">
    <property type="protein sequence ID" value="GAU90363.1"/>
    <property type="molecule type" value="Genomic_DNA"/>
</dbReference>
<dbReference type="AlphaFoldDB" id="A0A1D1UVG8"/>
<evidence type="ECO:0000313" key="3">
    <source>
        <dbReference type="Proteomes" id="UP000186922"/>
    </source>
</evidence>
<comment type="caution">
    <text evidence="2">The sequence shown here is derived from an EMBL/GenBank/DDBJ whole genome shotgun (WGS) entry which is preliminary data.</text>
</comment>
<organism evidence="2 3">
    <name type="scientific">Ramazzottius varieornatus</name>
    <name type="common">Water bear</name>
    <name type="synonym">Tardigrade</name>
    <dbReference type="NCBI Taxonomy" id="947166"/>
    <lineage>
        <taxon>Eukaryota</taxon>
        <taxon>Metazoa</taxon>
        <taxon>Ecdysozoa</taxon>
        <taxon>Tardigrada</taxon>
        <taxon>Eutardigrada</taxon>
        <taxon>Parachela</taxon>
        <taxon>Hypsibioidea</taxon>
        <taxon>Ramazzottiidae</taxon>
        <taxon>Ramazzottius</taxon>
    </lineage>
</organism>
<protein>
    <recommendedName>
        <fullName evidence="1">Dynein attachment factor N-terminal domain-containing protein</fullName>
    </recommendedName>
</protein>
<gene>
    <name evidence="2" type="primary">RvY_02787-1</name>
    <name evidence="2" type="synonym">RvY_02787.1</name>
    <name evidence="2" type="ORF">RvY_02787</name>
</gene>
<dbReference type="Proteomes" id="UP000186922">
    <property type="component" value="Unassembled WGS sequence"/>
</dbReference>
<name>A0A1D1UVG8_RAMVA</name>
<dbReference type="Pfam" id="PF15867">
    <property type="entry name" value="Dynein_attach_N"/>
    <property type="match status" value="1"/>
</dbReference>
<feature type="domain" description="Dynein attachment factor N-terminal" evidence="1">
    <location>
        <begin position="11"/>
        <end position="52"/>
    </location>
</feature>
<sequence length="62" mass="7372">MAAAARGNYWLDVSKLRQNMEDAIQRETDYKIRNEAKFRASAQNPATYEEFKYVQLKLPYRI</sequence>
<evidence type="ECO:0000313" key="2">
    <source>
        <dbReference type="EMBL" id="GAU90363.1"/>
    </source>
</evidence>
<dbReference type="OrthoDB" id="447931at2759"/>